<evidence type="ECO:0000313" key="6">
    <source>
        <dbReference type="EMBL" id="CAB4578203.1"/>
    </source>
</evidence>
<dbReference type="CDD" id="cd02956">
    <property type="entry name" value="ybbN"/>
    <property type="match status" value="1"/>
</dbReference>
<evidence type="ECO:0000256" key="3">
    <source>
        <dbReference type="ARBA" id="ARBA00023157"/>
    </source>
</evidence>
<dbReference type="Gene3D" id="3.40.30.10">
    <property type="entry name" value="Glutaredoxin"/>
    <property type="match status" value="1"/>
</dbReference>
<keyword evidence="2" id="KW-0249">Electron transport</keyword>
<keyword evidence="4" id="KW-0676">Redox-active center</keyword>
<dbReference type="InterPro" id="IPR017937">
    <property type="entry name" value="Thioredoxin_CS"/>
</dbReference>
<dbReference type="SUPFAM" id="SSF52833">
    <property type="entry name" value="Thioredoxin-like"/>
    <property type="match status" value="1"/>
</dbReference>
<dbReference type="GO" id="GO:0015035">
    <property type="term" value="F:protein-disulfide reductase activity"/>
    <property type="evidence" value="ECO:0007669"/>
    <property type="project" value="TreeGrafter"/>
</dbReference>
<gene>
    <name evidence="6" type="ORF">UFOPK1493_02864</name>
</gene>
<evidence type="ECO:0000256" key="2">
    <source>
        <dbReference type="ARBA" id="ARBA00022982"/>
    </source>
</evidence>
<dbReference type="EMBL" id="CAEZSR010000134">
    <property type="protein sequence ID" value="CAB4578203.1"/>
    <property type="molecule type" value="Genomic_DNA"/>
</dbReference>
<dbReference type="PROSITE" id="PS00194">
    <property type="entry name" value="THIOREDOXIN_1"/>
    <property type="match status" value="1"/>
</dbReference>
<protein>
    <submittedName>
        <fullName evidence="6">Unannotated protein</fullName>
    </submittedName>
</protein>
<evidence type="ECO:0000256" key="1">
    <source>
        <dbReference type="ARBA" id="ARBA00022448"/>
    </source>
</evidence>
<dbReference type="Pfam" id="PF14561">
    <property type="entry name" value="TPR_20"/>
    <property type="match status" value="1"/>
</dbReference>
<dbReference type="Gene3D" id="1.25.40.10">
    <property type="entry name" value="Tetratricopeptide repeat domain"/>
    <property type="match status" value="1"/>
</dbReference>
<proteinExistence type="predicted"/>
<sequence>MPAIDVTDVTFESEVIDRSKHTPVIVDLWAEWCGPCRTLGPILERATDATGGRVVLVKVNVDENPAIAQAFQVQSIPAVYALSGGQVVDGFVGAFPEHVVEQFVASLLPSEEDQLVAQLVAAGDEASLRRALELEPANEDVIVALASLLVEQGQADEALQLLARIPETEQTRKVAAAARLSLKPADDYDEQLTALLDRVKGDDEARQQFVDILELMGPDDPRTAQYRRQLTSRLF</sequence>
<dbReference type="GO" id="GO:0005829">
    <property type="term" value="C:cytosol"/>
    <property type="evidence" value="ECO:0007669"/>
    <property type="project" value="TreeGrafter"/>
</dbReference>
<dbReference type="Pfam" id="PF00085">
    <property type="entry name" value="Thioredoxin"/>
    <property type="match status" value="1"/>
</dbReference>
<name>A0A6J6EU48_9ZZZZ</name>
<keyword evidence="3" id="KW-1015">Disulfide bond</keyword>
<evidence type="ECO:0000256" key="4">
    <source>
        <dbReference type="ARBA" id="ARBA00023284"/>
    </source>
</evidence>
<dbReference type="FunFam" id="3.40.30.10:FF:000001">
    <property type="entry name" value="Thioredoxin"/>
    <property type="match status" value="1"/>
</dbReference>
<dbReference type="GO" id="GO:0045454">
    <property type="term" value="P:cell redox homeostasis"/>
    <property type="evidence" value="ECO:0007669"/>
    <property type="project" value="TreeGrafter"/>
</dbReference>
<dbReference type="InterPro" id="IPR013766">
    <property type="entry name" value="Thioredoxin_domain"/>
</dbReference>
<feature type="domain" description="Thioredoxin" evidence="5">
    <location>
        <begin position="1"/>
        <end position="109"/>
    </location>
</feature>
<dbReference type="Pfam" id="PF14559">
    <property type="entry name" value="TPR_19"/>
    <property type="match status" value="1"/>
</dbReference>
<accession>A0A6J6EU48</accession>
<dbReference type="InterPro" id="IPR011990">
    <property type="entry name" value="TPR-like_helical_dom_sf"/>
</dbReference>
<organism evidence="6">
    <name type="scientific">freshwater metagenome</name>
    <dbReference type="NCBI Taxonomy" id="449393"/>
    <lineage>
        <taxon>unclassified sequences</taxon>
        <taxon>metagenomes</taxon>
        <taxon>ecological metagenomes</taxon>
    </lineage>
</organism>
<dbReference type="GO" id="GO:0006950">
    <property type="term" value="P:response to stress"/>
    <property type="evidence" value="ECO:0007669"/>
    <property type="project" value="UniProtKB-ARBA"/>
</dbReference>
<keyword evidence="1" id="KW-0813">Transport</keyword>
<reference evidence="6" key="1">
    <citation type="submission" date="2020-05" db="EMBL/GenBank/DDBJ databases">
        <authorList>
            <person name="Chiriac C."/>
            <person name="Salcher M."/>
            <person name="Ghai R."/>
            <person name="Kavagutti S V."/>
        </authorList>
    </citation>
    <scope>NUCLEOTIDE SEQUENCE</scope>
</reference>
<dbReference type="InterPro" id="IPR036249">
    <property type="entry name" value="Thioredoxin-like_sf"/>
</dbReference>
<evidence type="ECO:0000259" key="5">
    <source>
        <dbReference type="PROSITE" id="PS51352"/>
    </source>
</evidence>
<dbReference type="SUPFAM" id="SSF48452">
    <property type="entry name" value="TPR-like"/>
    <property type="match status" value="1"/>
</dbReference>
<dbReference type="PANTHER" id="PTHR45663:SF11">
    <property type="entry name" value="GEO12009P1"/>
    <property type="match status" value="1"/>
</dbReference>
<dbReference type="PROSITE" id="PS51352">
    <property type="entry name" value="THIOREDOXIN_2"/>
    <property type="match status" value="1"/>
</dbReference>
<dbReference type="PANTHER" id="PTHR45663">
    <property type="entry name" value="GEO12009P1"/>
    <property type="match status" value="1"/>
</dbReference>
<dbReference type="AlphaFoldDB" id="A0A6J6EU48"/>